<sequence>MAKVAKEPKGKIYDVDDFLMLAVNYYNTMGIDPYETDRKANIWFQLYYVINFINMVYSFIVEVTYMANTLHDNENLLEGCMVLSYCTFVIIGLSKICAVLYRRPKMTSLVKQLKSCFPLSALDQEEYDVKFCLKRTHMYTKAFGALYTVMYFAHTLTPIFVYFCEKVLLKNPDAKQTMPFFQLELWEWRDNWWFYPTYFHQSLAGYTATCGSISSDLMIFAVVLQVIMHYDRLAKVLREFKVQALIKPNGADEDLKKLQSLIANHINILRLTDVMNEVFGVSLLLNFVASSLLVCLVGFQLTIKFSLEYFGKQVLLLVSVLFEVYLLSSFSQKLIDASENVGYAAYDMDWFDADKRIKKMLIFISMRAQKPVCLKATVFLDLSMSTVTIFLSMTYKFFCAIRTMYQ</sequence>
<evidence type="ECO:0000256" key="9">
    <source>
        <dbReference type="ARBA" id="ARBA00023224"/>
    </source>
</evidence>
<evidence type="ECO:0000313" key="13">
    <source>
        <dbReference type="Proteomes" id="UP000002282"/>
    </source>
</evidence>
<evidence type="ECO:0000256" key="8">
    <source>
        <dbReference type="ARBA" id="ARBA00023170"/>
    </source>
</evidence>
<comment type="caution">
    <text evidence="11">Lacks conserved residue(s) required for the propagation of feature annotation.</text>
</comment>
<keyword evidence="3 11" id="KW-0716">Sensory transduction</keyword>
<keyword evidence="8 11" id="KW-0675">Receptor</keyword>
<proteinExistence type="inferred from homology"/>
<gene>
    <name evidence="12" type="primary">Dyak\GE28293</name>
    <name evidence="12" type="synonym">GE28293</name>
    <name evidence="12" type="ORF">Dyak_GE28293</name>
</gene>
<accession>A0A0R1DZX2</accession>
<keyword evidence="4 11" id="KW-0812">Transmembrane</keyword>
<keyword evidence="5 11" id="KW-0552">Olfaction</keyword>
<dbReference type="GO" id="GO:0005549">
    <property type="term" value="F:odorant binding"/>
    <property type="evidence" value="ECO:0007669"/>
    <property type="project" value="InterPro"/>
</dbReference>
<evidence type="ECO:0000256" key="2">
    <source>
        <dbReference type="ARBA" id="ARBA00022475"/>
    </source>
</evidence>
<comment type="subcellular location">
    <subcellularLocation>
        <location evidence="1 11">Cell membrane</location>
        <topology evidence="1 11">Multi-pass membrane protein</topology>
    </subcellularLocation>
</comment>
<dbReference type="eggNOG" id="ENOG502SU5M">
    <property type="taxonomic scope" value="Eukaryota"/>
</dbReference>
<comment type="similarity">
    <text evidence="11">Belongs to the insect chemoreceptor superfamily. Heteromeric odorant receptor channel (TC 1.A.69) family.</text>
</comment>
<feature type="transmembrane region" description="Helical" evidence="11">
    <location>
        <begin position="203"/>
        <end position="228"/>
    </location>
</feature>
<feature type="transmembrane region" description="Helical" evidence="11">
    <location>
        <begin position="143"/>
        <end position="163"/>
    </location>
</feature>
<reference evidence="12 13" key="1">
    <citation type="journal article" date="2007" name="Nature">
        <title>Evolution of genes and genomes on the Drosophila phylogeny.</title>
        <authorList>
            <consortium name="Drosophila 12 Genomes Consortium"/>
            <person name="Clark A.G."/>
            <person name="Eisen M.B."/>
            <person name="Smith D.R."/>
            <person name="Bergman C.M."/>
            <person name="Oliver B."/>
            <person name="Markow T.A."/>
            <person name="Kaufman T.C."/>
            <person name="Kellis M."/>
            <person name="Gelbart W."/>
            <person name="Iyer V.N."/>
            <person name="Pollard D.A."/>
            <person name="Sackton T.B."/>
            <person name="Larracuente A.M."/>
            <person name="Singh N.D."/>
            <person name="Abad J.P."/>
            <person name="Abt D.N."/>
            <person name="Adryan B."/>
            <person name="Aguade M."/>
            <person name="Akashi H."/>
            <person name="Anderson W.W."/>
            <person name="Aquadro C.F."/>
            <person name="Ardell D.H."/>
            <person name="Arguello R."/>
            <person name="Artieri C.G."/>
            <person name="Barbash D.A."/>
            <person name="Barker D."/>
            <person name="Barsanti P."/>
            <person name="Batterham P."/>
            <person name="Batzoglou S."/>
            <person name="Begun D."/>
            <person name="Bhutkar A."/>
            <person name="Blanco E."/>
            <person name="Bosak S.A."/>
            <person name="Bradley R.K."/>
            <person name="Brand A.D."/>
            <person name="Brent M.R."/>
            <person name="Brooks A.N."/>
            <person name="Brown R.H."/>
            <person name="Butlin R.K."/>
            <person name="Caggese C."/>
            <person name="Calvi B.R."/>
            <person name="Bernardo de Carvalho A."/>
            <person name="Caspi A."/>
            <person name="Castrezana S."/>
            <person name="Celniker S.E."/>
            <person name="Chang J.L."/>
            <person name="Chapple C."/>
            <person name="Chatterji S."/>
            <person name="Chinwalla A."/>
            <person name="Civetta A."/>
            <person name="Clifton S.W."/>
            <person name="Comeron J.M."/>
            <person name="Costello J.C."/>
            <person name="Coyne J.A."/>
            <person name="Daub J."/>
            <person name="David R.G."/>
            <person name="Delcher A.L."/>
            <person name="Delehaunty K."/>
            <person name="Do C.B."/>
            <person name="Ebling H."/>
            <person name="Edwards K."/>
            <person name="Eickbush T."/>
            <person name="Evans J.D."/>
            <person name="Filipski A."/>
            <person name="Findeiss S."/>
            <person name="Freyhult E."/>
            <person name="Fulton L."/>
            <person name="Fulton R."/>
            <person name="Garcia A.C."/>
            <person name="Gardiner A."/>
            <person name="Garfield D.A."/>
            <person name="Garvin B.E."/>
            <person name="Gibson G."/>
            <person name="Gilbert D."/>
            <person name="Gnerre S."/>
            <person name="Godfrey J."/>
            <person name="Good R."/>
            <person name="Gotea V."/>
            <person name="Gravely B."/>
            <person name="Greenberg A.J."/>
            <person name="Griffiths-Jones S."/>
            <person name="Gross S."/>
            <person name="Guigo R."/>
            <person name="Gustafson E.A."/>
            <person name="Haerty W."/>
            <person name="Hahn M.W."/>
            <person name="Halligan D.L."/>
            <person name="Halpern A.L."/>
            <person name="Halter G.M."/>
            <person name="Han M.V."/>
            <person name="Heger A."/>
            <person name="Hillier L."/>
            <person name="Hinrichs A.S."/>
            <person name="Holmes I."/>
            <person name="Hoskins R.A."/>
            <person name="Hubisz M.J."/>
            <person name="Hultmark D."/>
            <person name="Huntley M.A."/>
            <person name="Jaffe D.B."/>
            <person name="Jagadeeshan S."/>
            <person name="Jeck W.R."/>
            <person name="Johnson J."/>
            <person name="Jones C.D."/>
            <person name="Jordan W.C."/>
            <person name="Karpen G.H."/>
            <person name="Kataoka E."/>
            <person name="Keightley P.D."/>
            <person name="Kheradpour P."/>
            <person name="Kirkness E.F."/>
            <person name="Koerich L.B."/>
            <person name="Kristiansen K."/>
            <person name="Kudrna D."/>
            <person name="Kulathinal R.J."/>
            <person name="Kumar S."/>
            <person name="Kwok R."/>
            <person name="Lander E."/>
            <person name="Langley C.H."/>
            <person name="Lapoint R."/>
            <person name="Lazzaro B.P."/>
            <person name="Lee S.J."/>
            <person name="Levesque L."/>
            <person name="Li R."/>
            <person name="Lin C.F."/>
            <person name="Lin M.F."/>
            <person name="Lindblad-Toh K."/>
            <person name="Llopart A."/>
            <person name="Long M."/>
            <person name="Low L."/>
            <person name="Lozovsky E."/>
            <person name="Lu J."/>
            <person name="Luo M."/>
            <person name="Machado C.A."/>
            <person name="Makalowski W."/>
            <person name="Marzo M."/>
            <person name="Matsuda M."/>
            <person name="Matzkin L."/>
            <person name="McAllister B."/>
            <person name="McBride C.S."/>
            <person name="McKernan B."/>
            <person name="McKernan K."/>
            <person name="Mendez-Lago M."/>
            <person name="Minx P."/>
            <person name="Mollenhauer M.U."/>
            <person name="Montooth K."/>
            <person name="Mount S.M."/>
            <person name="Mu X."/>
            <person name="Myers E."/>
            <person name="Negre B."/>
            <person name="Newfeld S."/>
            <person name="Nielsen R."/>
            <person name="Noor M.A."/>
            <person name="O'Grady P."/>
            <person name="Pachter L."/>
            <person name="Papaceit M."/>
            <person name="Parisi M.J."/>
            <person name="Parisi M."/>
            <person name="Parts L."/>
            <person name="Pedersen J.S."/>
            <person name="Pesole G."/>
            <person name="Phillippy A.M."/>
            <person name="Ponting C.P."/>
            <person name="Pop M."/>
            <person name="Porcelli D."/>
            <person name="Powell J.R."/>
            <person name="Prohaska S."/>
            <person name="Pruitt K."/>
            <person name="Puig M."/>
            <person name="Quesneville H."/>
            <person name="Ram K.R."/>
            <person name="Rand D."/>
            <person name="Rasmussen M.D."/>
            <person name="Reed L.K."/>
            <person name="Reenan R."/>
            <person name="Reily A."/>
            <person name="Remington K.A."/>
            <person name="Rieger T.T."/>
            <person name="Ritchie M.G."/>
            <person name="Robin C."/>
            <person name="Rogers Y.H."/>
            <person name="Rohde C."/>
            <person name="Rozas J."/>
            <person name="Rubenfield M.J."/>
            <person name="Ruiz A."/>
            <person name="Russo S."/>
            <person name="Salzberg S.L."/>
            <person name="Sanchez-Gracia A."/>
            <person name="Saranga D.J."/>
            <person name="Sato H."/>
            <person name="Schaeffer S.W."/>
            <person name="Schatz M.C."/>
            <person name="Schlenke T."/>
            <person name="Schwartz R."/>
            <person name="Segarra C."/>
            <person name="Singh R.S."/>
            <person name="Sirot L."/>
            <person name="Sirota M."/>
            <person name="Sisneros N.B."/>
            <person name="Smith C.D."/>
            <person name="Smith T.F."/>
            <person name="Spieth J."/>
            <person name="Stage D.E."/>
            <person name="Stark A."/>
            <person name="Stephan W."/>
            <person name="Strausberg R.L."/>
            <person name="Strempel S."/>
            <person name="Sturgill D."/>
            <person name="Sutton G."/>
            <person name="Sutton G.G."/>
            <person name="Tao W."/>
            <person name="Teichmann S."/>
            <person name="Tobari Y.N."/>
            <person name="Tomimura Y."/>
            <person name="Tsolas J.M."/>
            <person name="Valente V.L."/>
            <person name="Venter E."/>
            <person name="Venter J.C."/>
            <person name="Vicario S."/>
            <person name="Vieira F.G."/>
            <person name="Vilella A.J."/>
            <person name="Villasante A."/>
            <person name="Walenz B."/>
            <person name="Wang J."/>
            <person name="Wasserman M."/>
            <person name="Watts T."/>
            <person name="Wilson D."/>
            <person name="Wilson R.K."/>
            <person name="Wing R.A."/>
            <person name="Wolfner M.F."/>
            <person name="Wong A."/>
            <person name="Wong G.K."/>
            <person name="Wu C.I."/>
            <person name="Wu G."/>
            <person name="Yamamoto D."/>
            <person name="Yang H.P."/>
            <person name="Yang S.P."/>
            <person name="Yorke J.A."/>
            <person name="Yoshida K."/>
            <person name="Zdobnov E."/>
            <person name="Zhang P."/>
            <person name="Zhang Y."/>
            <person name="Zimin A.V."/>
            <person name="Baldwin J."/>
            <person name="Abdouelleil A."/>
            <person name="Abdulkadir J."/>
            <person name="Abebe A."/>
            <person name="Abera B."/>
            <person name="Abreu J."/>
            <person name="Acer S.C."/>
            <person name="Aftuck L."/>
            <person name="Alexander A."/>
            <person name="An P."/>
            <person name="Anderson E."/>
            <person name="Anderson S."/>
            <person name="Arachi H."/>
            <person name="Azer M."/>
            <person name="Bachantsang P."/>
            <person name="Barry A."/>
            <person name="Bayul T."/>
            <person name="Berlin A."/>
            <person name="Bessette D."/>
            <person name="Bloom T."/>
            <person name="Blye J."/>
            <person name="Boguslavskiy L."/>
            <person name="Bonnet C."/>
            <person name="Boukhgalter B."/>
            <person name="Bourzgui I."/>
            <person name="Brown A."/>
            <person name="Cahill P."/>
            <person name="Channer S."/>
            <person name="Cheshatsang Y."/>
            <person name="Chuda L."/>
            <person name="Citroen M."/>
            <person name="Collymore A."/>
            <person name="Cooke P."/>
            <person name="Costello M."/>
            <person name="D'Aco K."/>
            <person name="Daza R."/>
            <person name="De Haan G."/>
            <person name="DeGray S."/>
            <person name="DeMaso C."/>
            <person name="Dhargay N."/>
            <person name="Dooley K."/>
            <person name="Dooley E."/>
            <person name="Doricent M."/>
            <person name="Dorje P."/>
            <person name="Dorjee K."/>
            <person name="Dupes A."/>
            <person name="Elong R."/>
            <person name="Falk J."/>
            <person name="Farina A."/>
            <person name="Faro S."/>
            <person name="Ferguson D."/>
            <person name="Fisher S."/>
            <person name="Foley C.D."/>
            <person name="Franke A."/>
            <person name="Friedrich D."/>
            <person name="Gadbois L."/>
            <person name="Gearin G."/>
            <person name="Gearin C.R."/>
            <person name="Giannoukos G."/>
            <person name="Goode T."/>
            <person name="Graham J."/>
            <person name="Grandbois E."/>
            <person name="Grewal S."/>
            <person name="Gyaltsen K."/>
            <person name="Hafez N."/>
            <person name="Hagos B."/>
            <person name="Hall J."/>
            <person name="Henson C."/>
            <person name="Hollinger A."/>
            <person name="Honan T."/>
            <person name="Huard M.D."/>
            <person name="Hughes L."/>
            <person name="Hurhula B."/>
            <person name="Husby M.E."/>
            <person name="Kamat A."/>
            <person name="Kanga B."/>
            <person name="Kashin S."/>
            <person name="Khazanovich D."/>
            <person name="Kisner P."/>
            <person name="Lance K."/>
            <person name="Lara M."/>
            <person name="Lee W."/>
            <person name="Lennon N."/>
            <person name="Letendre F."/>
            <person name="LeVine R."/>
            <person name="Lipovsky A."/>
            <person name="Liu X."/>
            <person name="Liu J."/>
            <person name="Liu S."/>
            <person name="Lokyitsang T."/>
            <person name="Lokyitsang Y."/>
            <person name="Lubonja R."/>
            <person name="Lui A."/>
            <person name="MacDonald P."/>
            <person name="Magnisalis V."/>
            <person name="Maru K."/>
            <person name="Matthews C."/>
            <person name="McCusker W."/>
            <person name="McDonough S."/>
            <person name="Mehta T."/>
            <person name="Meldrim J."/>
            <person name="Meneus L."/>
            <person name="Mihai O."/>
            <person name="Mihalev A."/>
            <person name="Mihova T."/>
            <person name="Mittelman R."/>
            <person name="Mlenga V."/>
            <person name="Montmayeur A."/>
            <person name="Mulrain L."/>
            <person name="Navidi A."/>
            <person name="Naylor J."/>
            <person name="Negash T."/>
            <person name="Nguyen T."/>
            <person name="Nguyen N."/>
            <person name="Nicol R."/>
            <person name="Norbu C."/>
            <person name="Norbu N."/>
            <person name="Novod N."/>
            <person name="O'Neill B."/>
            <person name="Osman S."/>
            <person name="Markiewicz E."/>
            <person name="Oyono O.L."/>
            <person name="Patti C."/>
            <person name="Phunkhang P."/>
            <person name="Pierre F."/>
            <person name="Priest M."/>
            <person name="Raghuraman S."/>
            <person name="Rege F."/>
            <person name="Reyes R."/>
            <person name="Rise C."/>
            <person name="Rogov P."/>
            <person name="Ross K."/>
            <person name="Ryan E."/>
            <person name="Settipalli S."/>
            <person name="Shea T."/>
            <person name="Sherpa N."/>
            <person name="Shi L."/>
            <person name="Shih D."/>
            <person name="Sparrow T."/>
            <person name="Spaulding J."/>
            <person name="Stalker J."/>
            <person name="Stange-Thomann N."/>
            <person name="Stavropoulos S."/>
            <person name="Stone C."/>
            <person name="Strader C."/>
            <person name="Tesfaye S."/>
            <person name="Thomson T."/>
            <person name="Thoulutsang Y."/>
            <person name="Thoulutsang D."/>
            <person name="Topham K."/>
            <person name="Topping I."/>
            <person name="Tsamla T."/>
            <person name="Vassiliev H."/>
            <person name="Vo A."/>
            <person name="Wangchuk T."/>
            <person name="Wangdi T."/>
            <person name="Weiand M."/>
            <person name="Wilkinson J."/>
            <person name="Wilson A."/>
            <person name="Yadav S."/>
            <person name="Young G."/>
            <person name="Yu Q."/>
            <person name="Zembek L."/>
            <person name="Zhong D."/>
            <person name="Zimmer A."/>
            <person name="Zwirko Z."/>
            <person name="Jaffe D.B."/>
            <person name="Alvarez P."/>
            <person name="Brockman W."/>
            <person name="Butler J."/>
            <person name="Chin C."/>
            <person name="Gnerre S."/>
            <person name="Grabherr M."/>
            <person name="Kleber M."/>
            <person name="Mauceli E."/>
            <person name="MacCallum I."/>
        </authorList>
    </citation>
    <scope>NUCLEOTIDE SEQUENCE [LARGE SCALE GENOMIC DNA]</scope>
    <source>
        <strain evidence="13">Tai18E2 / Tucson 14021-0261.01</strain>
    </source>
</reference>
<feature type="transmembrane region" description="Helical" evidence="11">
    <location>
        <begin position="278"/>
        <end position="303"/>
    </location>
</feature>
<dbReference type="OrthoDB" id="8185860at2759"/>
<dbReference type="PANTHER" id="PTHR21137:SF44">
    <property type="entry name" value="ODORANT RECEPTOR 13A-RELATED"/>
    <property type="match status" value="1"/>
</dbReference>
<dbReference type="InterPro" id="IPR004117">
    <property type="entry name" value="7tm6_olfct_rcpt"/>
</dbReference>
<evidence type="ECO:0000256" key="6">
    <source>
        <dbReference type="ARBA" id="ARBA00022989"/>
    </source>
</evidence>
<feature type="transmembrane region" description="Helical" evidence="11">
    <location>
        <begin position="82"/>
        <end position="101"/>
    </location>
</feature>
<keyword evidence="2" id="KW-1003">Cell membrane</keyword>
<comment type="subunit">
    <text evidence="10">Interacts with Orco. Complexes exist early in the endomembrane system in olfactory sensory neurons (OSNs), coupling these complexes to the conserved ciliary trafficking pathway.</text>
</comment>
<evidence type="ECO:0000313" key="12">
    <source>
        <dbReference type="EMBL" id="KRK00866.1"/>
    </source>
</evidence>
<dbReference type="PANTHER" id="PTHR21137">
    <property type="entry name" value="ODORANT RECEPTOR"/>
    <property type="match status" value="1"/>
</dbReference>
<protein>
    <recommendedName>
        <fullName evidence="11">Odorant receptor</fullName>
    </recommendedName>
</protein>
<evidence type="ECO:0000256" key="10">
    <source>
        <dbReference type="ARBA" id="ARBA00038679"/>
    </source>
</evidence>
<name>A0A0R1DZX2_DROYA</name>
<dbReference type="Pfam" id="PF02949">
    <property type="entry name" value="7tm_6"/>
    <property type="match status" value="1"/>
</dbReference>
<feature type="transmembrane region" description="Helical" evidence="11">
    <location>
        <begin position="46"/>
        <end position="67"/>
    </location>
</feature>
<dbReference type="EMBL" id="CM000159">
    <property type="protein sequence ID" value="KRK00866.1"/>
    <property type="molecule type" value="Genomic_DNA"/>
</dbReference>
<organism evidence="12 13">
    <name type="scientific">Drosophila yakuba</name>
    <name type="common">Fruit fly</name>
    <dbReference type="NCBI Taxonomy" id="7245"/>
    <lineage>
        <taxon>Eukaryota</taxon>
        <taxon>Metazoa</taxon>
        <taxon>Ecdysozoa</taxon>
        <taxon>Arthropoda</taxon>
        <taxon>Hexapoda</taxon>
        <taxon>Insecta</taxon>
        <taxon>Pterygota</taxon>
        <taxon>Neoptera</taxon>
        <taxon>Endopterygota</taxon>
        <taxon>Diptera</taxon>
        <taxon>Brachycera</taxon>
        <taxon>Muscomorpha</taxon>
        <taxon>Ephydroidea</taxon>
        <taxon>Drosophilidae</taxon>
        <taxon>Drosophila</taxon>
        <taxon>Sophophora</taxon>
    </lineage>
</organism>
<evidence type="ECO:0000256" key="11">
    <source>
        <dbReference type="RuleBase" id="RU351113"/>
    </source>
</evidence>
<evidence type="ECO:0000256" key="5">
    <source>
        <dbReference type="ARBA" id="ARBA00022725"/>
    </source>
</evidence>
<evidence type="ECO:0000256" key="3">
    <source>
        <dbReference type="ARBA" id="ARBA00022606"/>
    </source>
</evidence>
<dbReference type="AlphaFoldDB" id="A0A0R1DZX2"/>
<keyword evidence="7 11" id="KW-0472">Membrane</keyword>
<feature type="transmembrane region" description="Helical" evidence="11">
    <location>
        <begin position="372"/>
        <end position="395"/>
    </location>
</feature>
<keyword evidence="6 11" id="KW-1133">Transmembrane helix</keyword>
<evidence type="ECO:0000256" key="7">
    <source>
        <dbReference type="ARBA" id="ARBA00023136"/>
    </source>
</evidence>
<keyword evidence="13" id="KW-1185">Reference proteome</keyword>
<dbReference type="GO" id="GO:0004984">
    <property type="term" value="F:olfactory receptor activity"/>
    <property type="evidence" value="ECO:0007669"/>
    <property type="project" value="InterPro"/>
</dbReference>
<dbReference type="GO" id="GO:0007165">
    <property type="term" value="P:signal transduction"/>
    <property type="evidence" value="ECO:0007669"/>
    <property type="project" value="UniProtKB-KW"/>
</dbReference>
<dbReference type="KEGG" id="dya:Dyak_GE28293"/>
<dbReference type="GO" id="GO:0005886">
    <property type="term" value="C:plasma membrane"/>
    <property type="evidence" value="ECO:0007669"/>
    <property type="project" value="UniProtKB-SubCell"/>
</dbReference>
<reference evidence="12 13" key="2">
    <citation type="journal article" date="2007" name="PLoS Biol.">
        <title>Principles of genome evolution in the Drosophila melanogaster species group.</title>
        <authorList>
            <person name="Ranz J.M."/>
            <person name="Maurin D."/>
            <person name="Chan Y.S."/>
            <person name="von Grotthuss M."/>
            <person name="Hillier L.W."/>
            <person name="Roote J."/>
            <person name="Ashburner M."/>
            <person name="Bergman C.M."/>
        </authorList>
    </citation>
    <scope>NUCLEOTIDE SEQUENCE [LARGE SCALE GENOMIC DNA]</scope>
    <source>
        <strain evidence="13">Tai18E2 / Tucson 14021-0261.01</strain>
    </source>
</reference>
<dbReference type="Proteomes" id="UP000002282">
    <property type="component" value="Chromosome 3L"/>
</dbReference>
<keyword evidence="9 11" id="KW-0807">Transducer</keyword>
<evidence type="ECO:0000256" key="1">
    <source>
        <dbReference type="ARBA" id="ARBA00004651"/>
    </source>
</evidence>
<evidence type="ECO:0000256" key="4">
    <source>
        <dbReference type="ARBA" id="ARBA00022692"/>
    </source>
</evidence>